<name>A0A3N4Z1J1_9MICO</name>
<keyword evidence="3" id="KW-1185">Reference proteome</keyword>
<organism evidence="2 3">
    <name type="scientific">Georgenia muralis</name>
    <dbReference type="NCBI Taxonomy" id="154117"/>
    <lineage>
        <taxon>Bacteria</taxon>
        <taxon>Bacillati</taxon>
        <taxon>Actinomycetota</taxon>
        <taxon>Actinomycetes</taxon>
        <taxon>Micrococcales</taxon>
        <taxon>Bogoriellaceae</taxon>
        <taxon>Georgenia</taxon>
    </lineage>
</organism>
<dbReference type="Proteomes" id="UP000280726">
    <property type="component" value="Unassembled WGS sequence"/>
</dbReference>
<reference evidence="2 3" key="1">
    <citation type="submission" date="2018-11" db="EMBL/GenBank/DDBJ databases">
        <title>Sequencing the genomes of 1000 actinobacteria strains.</title>
        <authorList>
            <person name="Klenk H.-P."/>
        </authorList>
    </citation>
    <scope>NUCLEOTIDE SEQUENCE [LARGE SCALE GENOMIC DNA]</scope>
    <source>
        <strain evidence="2 3">DSM 14418</strain>
    </source>
</reference>
<sequence>MSRFQVDSAEVARAAALTRASTAVIRDEVTAMMAHLSALQAGWTGAAAAAFAGCAESWRATQTQVELSLEQVTQALDTASRTYAEAEASAQSLFLR</sequence>
<evidence type="ECO:0000256" key="1">
    <source>
        <dbReference type="RuleBase" id="RU362001"/>
    </source>
</evidence>
<evidence type="ECO:0000313" key="2">
    <source>
        <dbReference type="EMBL" id="RPF26467.1"/>
    </source>
</evidence>
<dbReference type="InterPro" id="IPR036689">
    <property type="entry name" value="ESAT-6-like_sf"/>
</dbReference>
<protein>
    <recommendedName>
        <fullName evidence="1">ESAT-6-like protein</fullName>
    </recommendedName>
</protein>
<dbReference type="Pfam" id="PF06013">
    <property type="entry name" value="WXG100"/>
    <property type="match status" value="1"/>
</dbReference>
<dbReference type="RefSeq" id="WP_123915089.1">
    <property type="nucleotide sequence ID" value="NZ_RKRA01000001.1"/>
</dbReference>
<dbReference type="AlphaFoldDB" id="A0A3N4Z1J1"/>
<comment type="caution">
    <text evidence="2">The sequence shown here is derived from an EMBL/GenBank/DDBJ whole genome shotgun (WGS) entry which is preliminary data.</text>
</comment>
<comment type="similarity">
    <text evidence="1">Belongs to the WXG100 family.</text>
</comment>
<dbReference type="Gene3D" id="1.10.287.1060">
    <property type="entry name" value="ESAT-6-like"/>
    <property type="match status" value="1"/>
</dbReference>
<dbReference type="EMBL" id="RKRA01000001">
    <property type="protein sequence ID" value="RPF26467.1"/>
    <property type="molecule type" value="Genomic_DNA"/>
</dbReference>
<dbReference type="InterPro" id="IPR010310">
    <property type="entry name" value="T7SS_ESAT-6-like"/>
</dbReference>
<gene>
    <name evidence="2" type="ORF">EDD32_0908</name>
</gene>
<dbReference type="OrthoDB" id="4231069at2"/>
<accession>A0A3N4Z1J1</accession>
<proteinExistence type="inferred from homology"/>
<evidence type="ECO:0000313" key="3">
    <source>
        <dbReference type="Proteomes" id="UP000280726"/>
    </source>
</evidence>
<dbReference type="NCBIfam" id="TIGR03930">
    <property type="entry name" value="WXG100_ESAT6"/>
    <property type="match status" value="1"/>
</dbReference>
<dbReference type="SUPFAM" id="SSF140453">
    <property type="entry name" value="EsxAB dimer-like"/>
    <property type="match status" value="1"/>
</dbReference>